<reference evidence="2 3" key="1">
    <citation type="submission" date="2014-03" db="EMBL/GenBank/DDBJ databases">
        <title>Genomics of Bifidobacteria.</title>
        <authorList>
            <person name="Ventura M."/>
            <person name="Milani C."/>
            <person name="Lugli G.A."/>
        </authorList>
    </citation>
    <scope>NUCLEOTIDE SEQUENCE [LARGE SCALE GENOMIC DNA]</scope>
    <source>
        <strain evidence="2 3">LMG 11597</strain>
    </source>
</reference>
<evidence type="ECO:0000313" key="3">
    <source>
        <dbReference type="Proteomes" id="UP000029055"/>
    </source>
</evidence>
<comment type="caution">
    <text evidence="2">The sequence shown here is derived from an EMBL/GenBank/DDBJ whole genome shotgun (WGS) entry which is preliminary data.</text>
</comment>
<keyword evidence="3" id="KW-1185">Reference proteome</keyword>
<evidence type="ECO:0000313" key="2">
    <source>
        <dbReference type="EMBL" id="KFJ04047.1"/>
    </source>
</evidence>
<dbReference type="RefSeq" id="WP_051246035.1">
    <property type="nucleotide sequence ID" value="NZ_CP062939.1"/>
</dbReference>
<organism evidence="2 3">
    <name type="scientific">Bifidobacterium subtile</name>
    <dbReference type="NCBI Taxonomy" id="77635"/>
    <lineage>
        <taxon>Bacteria</taxon>
        <taxon>Bacillati</taxon>
        <taxon>Actinomycetota</taxon>
        <taxon>Actinomycetes</taxon>
        <taxon>Bifidobacteriales</taxon>
        <taxon>Bifidobacteriaceae</taxon>
        <taxon>Bifidobacterium</taxon>
    </lineage>
</organism>
<proteinExistence type="predicted"/>
<dbReference type="SUPFAM" id="SSF53613">
    <property type="entry name" value="Ribokinase-like"/>
    <property type="match status" value="1"/>
</dbReference>
<dbReference type="Gene3D" id="3.40.1190.20">
    <property type="match status" value="1"/>
</dbReference>
<dbReference type="GO" id="GO:0016301">
    <property type="term" value="F:kinase activity"/>
    <property type="evidence" value="ECO:0007669"/>
    <property type="project" value="UniProtKB-KW"/>
</dbReference>
<dbReference type="AlphaFoldDB" id="A0A087E8E6"/>
<gene>
    <name evidence="2" type="ORF">BISU_1084</name>
</gene>
<dbReference type="eggNOG" id="COG0524">
    <property type="taxonomic scope" value="Bacteria"/>
</dbReference>
<keyword evidence="2" id="KW-0808">Transferase</keyword>
<keyword evidence="2" id="KW-0418">Kinase</keyword>
<dbReference type="InterPro" id="IPR029056">
    <property type="entry name" value="Ribokinase-like"/>
</dbReference>
<feature type="region of interest" description="Disordered" evidence="1">
    <location>
        <begin position="186"/>
        <end position="210"/>
    </location>
</feature>
<accession>A0A087E8E6</accession>
<dbReference type="Proteomes" id="UP000029055">
    <property type="component" value="Unassembled WGS sequence"/>
</dbReference>
<name>A0A087E8E6_9BIFI</name>
<protein>
    <submittedName>
        <fullName evidence="2">2-keto-3-deoxygluconate kinase</fullName>
    </submittedName>
</protein>
<sequence>MPANVIYDREWTTFRATGIDEYDWDSILDTKVVFLTGITASLTDITAQVVRYAADEAIKRGAEVILDVNFRRKLWSGGRAREVLEPIAAQTSVLFCSMSDARKVFGIEGTPEEVTDALMQRFGCKYVVSTNHRAVSARCRRIHRLYDYASARHRQAGRGRRVCRGDDSRIPVRRYRFGCPMGPARLRIRHHPQGRSDTHTGGRAAHPPGD</sequence>
<evidence type="ECO:0000256" key="1">
    <source>
        <dbReference type="SAM" id="MobiDB-lite"/>
    </source>
</evidence>
<dbReference type="STRING" id="77635.BISU_1084"/>
<dbReference type="EMBL" id="JGZR01000005">
    <property type="protein sequence ID" value="KFJ04047.1"/>
    <property type="molecule type" value="Genomic_DNA"/>
</dbReference>